<protein>
    <recommendedName>
        <fullName evidence="4">Hydrophobin</fullName>
    </recommendedName>
</protein>
<feature type="signal peptide" evidence="1">
    <location>
        <begin position="1"/>
        <end position="15"/>
    </location>
</feature>
<name>A0A1B8AVC4_FUSPO</name>
<dbReference type="OMA" id="VANIGRC"/>
<reference evidence="2 3" key="1">
    <citation type="submission" date="2016-06" db="EMBL/GenBank/DDBJ databases">
        <title>Living apart together: crosstalk between the core and supernumerary genomes in a fungal plant pathogen.</title>
        <authorList>
            <person name="Vanheule A."/>
            <person name="Audenaert K."/>
            <person name="Warris S."/>
            <person name="Van De Geest H."/>
            <person name="Schijlen E."/>
            <person name="Hofte M."/>
            <person name="De Saeger S."/>
            <person name="Haesaert G."/>
            <person name="Waalwijk C."/>
            <person name="Van Der Lee T."/>
        </authorList>
    </citation>
    <scope>NUCLEOTIDE SEQUENCE [LARGE SCALE GENOMIC DNA]</scope>
    <source>
        <strain evidence="2 3">2516</strain>
    </source>
</reference>
<dbReference type="EMBL" id="LYXU01000002">
    <property type="protein sequence ID" value="OBS24489.1"/>
    <property type="molecule type" value="Genomic_DNA"/>
</dbReference>
<dbReference type="Proteomes" id="UP000091967">
    <property type="component" value="Unassembled WGS sequence"/>
</dbReference>
<organism evidence="2 3">
    <name type="scientific">Fusarium poae</name>
    <dbReference type="NCBI Taxonomy" id="36050"/>
    <lineage>
        <taxon>Eukaryota</taxon>
        <taxon>Fungi</taxon>
        <taxon>Dikarya</taxon>
        <taxon>Ascomycota</taxon>
        <taxon>Pezizomycotina</taxon>
        <taxon>Sordariomycetes</taxon>
        <taxon>Hypocreomycetidae</taxon>
        <taxon>Hypocreales</taxon>
        <taxon>Nectriaceae</taxon>
        <taxon>Fusarium</taxon>
    </lineage>
</organism>
<keyword evidence="3" id="KW-1185">Reference proteome</keyword>
<keyword evidence="1" id="KW-0732">Signal</keyword>
<evidence type="ECO:0000256" key="1">
    <source>
        <dbReference type="SAM" id="SignalP"/>
    </source>
</evidence>
<evidence type="ECO:0000313" key="2">
    <source>
        <dbReference type="EMBL" id="OBS24489.1"/>
    </source>
</evidence>
<accession>A0A1B8AVC4</accession>
<proteinExistence type="predicted"/>
<sequence>MKASLILALPAMAIAAVTPPSVEQRQLPDFDVLPLDIDCLRNVANIGRCFPNLGSGSPPTVGDLLDCVESLPTLVGSILQLAALRCIDLSDLPTKA</sequence>
<evidence type="ECO:0000313" key="3">
    <source>
        <dbReference type="Proteomes" id="UP000091967"/>
    </source>
</evidence>
<dbReference type="AlphaFoldDB" id="A0A1B8AVC4"/>
<evidence type="ECO:0008006" key="4">
    <source>
        <dbReference type="Google" id="ProtNLM"/>
    </source>
</evidence>
<comment type="caution">
    <text evidence="2">The sequence shown here is derived from an EMBL/GenBank/DDBJ whole genome shotgun (WGS) entry which is preliminary data.</text>
</comment>
<feature type="chain" id="PRO_5012836824" description="Hydrophobin" evidence="1">
    <location>
        <begin position="16"/>
        <end position="96"/>
    </location>
</feature>
<dbReference type="OrthoDB" id="5105637at2759"/>
<gene>
    <name evidence="2" type="ORF">FPOA_05030</name>
</gene>